<dbReference type="InterPro" id="IPR043744">
    <property type="entry name" value="DUF5689"/>
</dbReference>
<reference evidence="2 3" key="1">
    <citation type="submission" date="2019-03" db="EMBL/GenBank/DDBJ databases">
        <authorList>
            <person name="He R.-H."/>
        </authorList>
    </citation>
    <scope>NUCLEOTIDE SEQUENCE [LARGE SCALE GENOMIC DNA]</scope>
    <source>
        <strain evidence="2 3">DSM 19624</strain>
    </source>
</reference>
<dbReference type="EMBL" id="SOPX01000003">
    <property type="protein sequence ID" value="TFB30042.1"/>
    <property type="molecule type" value="Genomic_DNA"/>
</dbReference>
<evidence type="ECO:0000313" key="2">
    <source>
        <dbReference type="EMBL" id="TFB30042.1"/>
    </source>
</evidence>
<dbReference type="RefSeq" id="WP_134380667.1">
    <property type="nucleotide sequence ID" value="NZ_RCCK01000012.1"/>
</dbReference>
<evidence type="ECO:0000259" key="1">
    <source>
        <dbReference type="Pfam" id="PF18942"/>
    </source>
</evidence>
<dbReference type="Proteomes" id="UP000297429">
    <property type="component" value="Unassembled WGS sequence"/>
</dbReference>
<evidence type="ECO:0000313" key="3">
    <source>
        <dbReference type="Proteomes" id="UP000297429"/>
    </source>
</evidence>
<name>A0ABY2HMF2_9SPHI</name>
<gene>
    <name evidence="2" type="ORF">E3V97_17855</name>
</gene>
<protein>
    <recommendedName>
        <fullName evidence="1">DUF5689 domain-containing protein</fullName>
    </recommendedName>
</protein>
<comment type="caution">
    <text evidence="2">The sequence shown here is derived from an EMBL/GenBank/DDBJ whole genome shotgun (WGS) entry which is preliminary data.</text>
</comment>
<accession>A0ABY2HMF2</accession>
<dbReference type="Pfam" id="PF18942">
    <property type="entry name" value="DUF5689"/>
    <property type="match status" value="1"/>
</dbReference>
<keyword evidence="3" id="KW-1185">Reference proteome</keyword>
<proteinExistence type="predicted"/>
<feature type="domain" description="DUF5689" evidence="1">
    <location>
        <begin position="56"/>
        <end position="235"/>
    </location>
</feature>
<sequence>MMKNKLKYFLLLAVVLITYTSCKKENDYRYKFSESGFISNFDLRRYYKGSDLSLNPDIIGGATSIRGVVVSDFRSGNSVTGLIALQNSRINGTADSLRGISFNIGTAASDYIPGDSLHIKLDGGVLKRVDGILQITGLTNSAITKVASGRKIKLQAANTSAILANPDRYESTLVAINNAVYDPEPASDVIYSGDKILNDGFGLATLRTSANATFANAAVQPSGNFTGVVYVTGTGNSKKIEYRMRTAEDFFYVPMPKLSPAIISGFLVDPNSTDGNYEYVQFLATRDIDFALTPFSVYTSNNAGATTFPTLGWNTGALRTYKFNLTSGSVKKGEFFYVGGAGQRINGSASTVIPASKWISSVNYTTVPGADGVGNVTGNLLANSGNVAGIAIFEGINVTPNSIPLDVIFYGGANGSFYTAGPPEYGLRITITDKFATYAGKVPQEYYGKGTNDVSKRFAGFPAALSFARLGGVYKATKGGWESVRTMISVPLTNTSALSEIETGGVTTLIDK</sequence>
<organism evidence="2 3">
    <name type="scientific">Pedobacter alluvionis</name>
    <dbReference type="NCBI Taxonomy" id="475253"/>
    <lineage>
        <taxon>Bacteria</taxon>
        <taxon>Pseudomonadati</taxon>
        <taxon>Bacteroidota</taxon>
        <taxon>Sphingobacteriia</taxon>
        <taxon>Sphingobacteriales</taxon>
        <taxon>Sphingobacteriaceae</taxon>
        <taxon>Pedobacter</taxon>
    </lineage>
</organism>